<keyword evidence="2" id="KW-1185">Reference proteome</keyword>
<dbReference type="OrthoDB" id="2788229at2759"/>
<accession>K5W896</accession>
<dbReference type="GeneID" id="18907882"/>
<gene>
    <name evidence="1" type="ORF">PHACADRAFT_120331</name>
</gene>
<evidence type="ECO:0000313" key="1">
    <source>
        <dbReference type="EMBL" id="EKM55204.1"/>
    </source>
</evidence>
<name>K5W896_PHACS</name>
<proteinExistence type="predicted"/>
<dbReference type="RefSeq" id="XP_007395540.1">
    <property type="nucleotide sequence ID" value="XM_007395478.1"/>
</dbReference>
<evidence type="ECO:0008006" key="3">
    <source>
        <dbReference type="Google" id="ProtNLM"/>
    </source>
</evidence>
<reference evidence="1 2" key="1">
    <citation type="journal article" date="2012" name="BMC Genomics">
        <title>Comparative genomics of the white-rot fungi, Phanerochaete carnosa and P. chrysosporium, to elucidate the genetic basis of the distinct wood types they colonize.</title>
        <authorList>
            <person name="Suzuki H."/>
            <person name="MacDonald J."/>
            <person name="Syed K."/>
            <person name="Salamov A."/>
            <person name="Hori C."/>
            <person name="Aerts A."/>
            <person name="Henrissat B."/>
            <person name="Wiebenga A."/>
            <person name="vanKuyk P.A."/>
            <person name="Barry K."/>
            <person name="Lindquist E."/>
            <person name="LaButti K."/>
            <person name="Lapidus A."/>
            <person name="Lucas S."/>
            <person name="Coutinho P."/>
            <person name="Gong Y."/>
            <person name="Samejima M."/>
            <person name="Mahadevan R."/>
            <person name="Abou-Zaid M."/>
            <person name="de Vries R.P."/>
            <person name="Igarashi K."/>
            <person name="Yadav J.S."/>
            <person name="Grigoriev I.V."/>
            <person name="Master E.R."/>
        </authorList>
    </citation>
    <scope>NUCLEOTIDE SEQUENCE [LARGE SCALE GENOMIC DNA]</scope>
    <source>
        <strain evidence="1 2">HHB-10118-sp</strain>
    </source>
</reference>
<evidence type="ECO:0000313" key="2">
    <source>
        <dbReference type="Proteomes" id="UP000008370"/>
    </source>
</evidence>
<dbReference type="AlphaFoldDB" id="K5W896"/>
<sequence length="410" mass="46221">MSIVGPMLPPELFDETLDHLWDDTNALRTCSLVCRDWVPTTRLHLFRTVRLSSETACTEFSALSENSPAIARCVRKLTISAQYSGVGADSRGIEDDEWVNASAEIARTLGVHGRVNTLALSRLRWTSLEQCTRDAYKAVFRGVKTLLLFEVRFHASGDVLEFLDAFPDLEELYFHAVSWDFESAAPASPVSAVEWISRAQLLESDKKMHLSYLFLDPRSSPTLVTEWILSHPLEQKLRTIQLCWRELDNTKALGDLLQASGSSLERLQVEFPAGIAEETVLHNHVSLIHNTSLRSLSFGGLDVTVDSSRTFLSTHLFPWVTLMLDDLQSPFLREVTFELETPDIQGLTGLDWPRIDAELSKREFSGLTVRFYVNCDSWTRGGKVEDDIRDAITERLPGFKSRGTLRVSCI</sequence>
<dbReference type="KEGG" id="pco:PHACADRAFT_120331"/>
<protein>
    <recommendedName>
        <fullName evidence="3">F-box domain-containing protein</fullName>
    </recommendedName>
</protein>
<dbReference type="EMBL" id="JH930472">
    <property type="protein sequence ID" value="EKM55204.1"/>
    <property type="molecule type" value="Genomic_DNA"/>
</dbReference>
<dbReference type="HOGENOM" id="CLU_036316_4_1_1"/>
<organism evidence="1 2">
    <name type="scientific">Phanerochaete carnosa (strain HHB-10118-sp)</name>
    <name type="common">White-rot fungus</name>
    <name type="synonym">Peniophora carnosa</name>
    <dbReference type="NCBI Taxonomy" id="650164"/>
    <lineage>
        <taxon>Eukaryota</taxon>
        <taxon>Fungi</taxon>
        <taxon>Dikarya</taxon>
        <taxon>Basidiomycota</taxon>
        <taxon>Agaricomycotina</taxon>
        <taxon>Agaricomycetes</taxon>
        <taxon>Polyporales</taxon>
        <taxon>Phanerochaetaceae</taxon>
        <taxon>Phanerochaete</taxon>
    </lineage>
</organism>
<dbReference type="Proteomes" id="UP000008370">
    <property type="component" value="Unassembled WGS sequence"/>
</dbReference>
<dbReference type="InParanoid" id="K5W896"/>